<evidence type="ECO:0000256" key="4">
    <source>
        <dbReference type="ARBA" id="ARBA00023125"/>
    </source>
</evidence>
<dbReference type="InterPro" id="IPR022648">
    <property type="entry name" value="Pr_cel_nuc_antig_N"/>
</dbReference>
<dbReference type="OrthoDB" id="534348at2759"/>
<dbReference type="GO" id="GO:0006272">
    <property type="term" value="P:leading strand elongation"/>
    <property type="evidence" value="ECO:0007669"/>
    <property type="project" value="TreeGrafter"/>
</dbReference>
<feature type="domain" description="Proliferating cell nuclear antigen PCNA N-terminal" evidence="9">
    <location>
        <begin position="1"/>
        <end position="124"/>
    </location>
</feature>
<keyword evidence="5 7" id="KW-0539">Nucleus</keyword>
<dbReference type="Gene3D" id="3.10.150.10">
    <property type="entry name" value="DNA Polymerase III, subunit A, domain 2"/>
    <property type="match status" value="2"/>
</dbReference>
<dbReference type="GO" id="GO:0006275">
    <property type="term" value="P:regulation of DNA replication"/>
    <property type="evidence" value="ECO:0007669"/>
    <property type="project" value="InterPro"/>
</dbReference>
<dbReference type="CDD" id="cd00577">
    <property type="entry name" value="PCNA"/>
    <property type="match status" value="1"/>
</dbReference>
<evidence type="ECO:0000256" key="5">
    <source>
        <dbReference type="ARBA" id="ARBA00023242"/>
    </source>
</evidence>
<dbReference type="Pfam" id="PF00705">
    <property type="entry name" value="PCNA_N"/>
    <property type="match status" value="1"/>
</dbReference>
<dbReference type="EMBL" id="KZ989503">
    <property type="protein sequence ID" value="RKP26143.1"/>
    <property type="molecule type" value="Genomic_DNA"/>
</dbReference>
<dbReference type="GO" id="GO:0003677">
    <property type="term" value="F:DNA binding"/>
    <property type="evidence" value="ECO:0007669"/>
    <property type="project" value="UniProtKB-KW"/>
</dbReference>
<dbReference type="GO" id="GO:0043626">
    <property type="term" value="C:PCNA complex"/>
    <property type="evidence" value="ECO:0007669"/>
    <property type="project" value="UniProtKB-ARBA"/>
</dbReference>
<dbReference type="GO" id="GO:0030337">
    <property type="term" value="F:DNA polymerase processivity factor activity"/>
    <property type="evidence" value="ECO:0007669"/>
    <property type="project" value="InterPro"/>
</dbReference>
<evidence type="ECO:0000256" key="2">
    <source>
        <dbReference type="ARBA" id="ARBA00010462"/>
    </source>
</evidence>
<evidence type="ECO:0000259" key="9">
    <source>
        <dbReference type="Pfam" id="PF00705"/>
    </source>
</evidence>
<dbReference type="FunFam" id="3.70.10.10:FF:000001">
    <property type="entry name" value="Proliferating cell nuclear antigen"/>
    <property type="match status" value="1"/>
</dbReference>
<name>A0A4P9Z0Z5_9FUNG</name>
<dbReference type="PRINTS" id="PR00339">
    <property type="entry name" value="PCNACYCLIN"/>
</dbReference>
<evidence type="ECO:0000313" key="11">
    <source>
        <dbReference type="EMBL" id="RKP26143.1"/>
    </source>
</evidence>
<dbReference type="GO" id="GO:0006298">
    <property type="term" value="P:mismatch repair"/>
    <property type="evidence" value="ECO:0007669"/>
    <property type="project" value="TreeGrafter"/>
</dbReference>
<dbReference type="AlphaFoldDB" id="A0A4P9Z0Z5"/>
<keyword evidence="4 8" id="KW-0238">DNA-binding</keyword>
<dbReference type="PANTHER" id="PTHR11352">
    <property type="entry name" value="PROLIFERATING CELL NUCLEAR ANTIGEN"/>
    <property type="match status" value="1"/>
</dbReference>
<sequence>MFEARLNQGAVLKKLVDAVRDIVSEGNFDCNENGLALQAMDSAHVALVAMLLRPDAFEPYRCDRNMSLGISLKSLGTILRCASNDDIITLRAEDTADQLALTFESPQSDKVSEYVLNLMDIDSEHLGIPDTSYDTVIHMSSAEFQRICRDLQQLSDSVTIDASKEGIKFTATGQLGSGQVMLRQNMNVDREEDATVIEMQQPVQLTFAVKYLSMFAKTTPLCNRVTLCLSKDVPLLLEYKIDEIGYIRYYLAPKVDSE</sequence>
<feature type="domain" description="Proliferating cell nuclear antigen PCNA C-terminal" evidence="10">
    <location>
        <begin position="127"/>
        <end position="254"/>
    </location>
</feature>
<protein>
    <recommendedName>
        <fullName evidence="7">DNA sliding clamp PCNA</fullName>
    </recommendedName>
</protein>
<evidence type="ECO:0000256" key="8">
    <source>
        <dbReference type="RuleBase" id="RU003671"/>
    </source>
</evidence>
<gene>
    <name evidence="11" type="ORF">SYNPS1DRAFT_14614</name>
</gene>
<reference evidence="12" key="1">
    <citation type="journal article" date="2018" name="Nat. Microbiol.">
        <title>Leveraging single-cell genomics to expand the fungal tree of life.</title>
        <authorList>
            <person name="Ahrendt S.R."/>
            <person name="Quandt C.A."/>
            <person name="Ciobanu D."/>
            <person name="Clum A."/>
            <person name="Salamov A."/>
            <person name="Andreopoulos B."/>
            <person name="Cheng J.F."/>
            <person name="Woyke T."/>
            <person name="Pelin A."/>
            <person name="Henrissat B."/>
            <person name="Reynolds N.K."/>
            <person name="Benny G.L."/>
            <person name="Smith M.E."/>
            <person name="James T.Y."/>
            <person name="Grigoriev I.V."/>
        </authorList>
    </citation>
    <scope>NUCLEOTIDE SEQUENCE [LARGE SCALE GENOMIC DNA]</scope>
    <source>
        <strain evidence="12">Benny S71-1</strain>
    </source>
</reference>
<dbReference type="NCBIfam" id="TIGR00590">
    <property type="entry name" value="pcna"/>
    <property type="match status" value="1"/>
</dbReference>
<dbReference type="InterPro" id="IPR046938">
    <property type="entry name" value="DNA_clamp_sf"/>
</dbReference>
<evidence type="ECO:0000256" key="1">
    <source>
        <dbReference type="ARBA" id="ARBA00004123"/>
    </source>
</evidence>
<dbReference type="Pfam" id="PF02747">
    <property type="entry name" value="PCNA_C"/>
    <property type="match status" value="1"/>
</dbReference>
<evidence type="ECO:0000256" key="6">
    <source>
        <dbReference type="ARBA" id="ARBA00054163"/>
    </source>
</evidence>
<keyword evidence="12" id="KW-1185">Reference proteome</keyword>
<comment type="subcellular location">
    <subcellularLocation>
        <location evidence="1 7">Nucleus</location>
    </subcellularLocation>
</comment>
<organism evidence="11 12">
    <name type="scientific">Syncephalis pseudoplumigaleata</name>
    <dbReference type="NCBI Taxonomy" id="1712513"/>
    <lineage>
        <taxon>Eukaryota</taxon>
        <taxon>Fungi</taxon>
        <taxon>Fungi incertae sedis</taxon>
        <taxon>Zoopagomycota</taxon>
        <taxon>Zoopagomycotina</taxon>
        <taxon>Zoopagomycetes</taxon>
        <taxon>Zoopagales</taxon>
        <taxon>Piptocephalidaceae</taxon>
        <taxon>Syncephalis</taxon>
    </lineage>
</organism>
<dbReference type="SUPFAM" id="SSF55979">
    <property type="entry name" value="DNA clamp"/>
    <property type="match status" value="2"/>
</dbReference>
<evidence type="ECO:0000256" key="3">
    <source>
        <dbReference type="ARBA" id="ARBA00022705"/>
    </source>
</evidence>
<comment type="function">
    <text evidence="7">This protein is an auxiliary protein of DNA polymerase delta and is involved in the control of eukaryotic DNA replication by increasing the polymerase's processivity during elongation of the leading strand.</text>
</comment>
<dbReference type="InterPro" id="IPR022649">
    <property type="entry name" value="Pr_cel_nuc_antig_C"/>
</dbReference>
<accession>A0A4P9Z0Z5</accession>
<evidence type="ECO:0000259" key="10">
    <source>
        <dbReference type="Pfam" id="PF02747"/>
    </source>
</evidence>
<dbReference type="HAMAP" id="MF_00317">
    <property type="entry name" value="DNApol_clamp_arch"/>
    <property type="match status" value="1"/>
</dbReference>
<evidence type="ECO:0000313" key="12">
    <source>
        <dbReference type="Proteomes" id="UP000278143"/>
    </source>
</evidence>
<dbReference type="FunFam" id="3.10.150.10:FF:000006">
    <property type="entry name" value="Proliferating cell nuclear antigen"/>
    <property type="match status" value="1"/>
</dbReference>
<dbReference type="GO" id="GO:0019985">
    <property type="term" value="P:translesion synthesis"/>
    <property type="evidence" value="ECO:0007669"/>
    <property type="project" value="TreeGrafter"/>
</dbReference>
<dbReference type="InterPro" id="IPR022659">
    <property type="entry name" value="Pr_cel_nuc_antig_CS"/>
</dbReference>
<comment type="similarity">
    <text evidence="2 8">Belongs to the PCNA family.</text>
</comment>
<dbReference type="InterPro" id="IPR000730">
    <property type="entry name" value="Pr_cel_nuc_antig"/>
</dbReference>
<keyword evidence="3 8" id="KW-0235">DNA replication</keyword>
<proteinExistence type="inferred from homology"/>
<comment type="function">
    <text evidence="6">This protein is an auxiliary protein of DNA polymerase delta and is involved in the control of eukaryotic DNA replication by increasing the polymerase's processibility during elongation of the leading strand. Involved in DNA repair.</text>
</comment>
<dbReference type="Proteomes" id="UP000278143">
    <property type="component" value="Unassembled WGS sequence"/>
</dbReference>
<dbReference type="PANTHER" id="PTHR11352:SF0">
    <property type="entry name" value="PROLIFERATING CELL NUCLEAR ANTIGEN"/>
    <property type="match status" value="1"/>
</dbReference>
<dbReference type="FunFam" id="3.10.150.10:FF:000008">
    <property type="entry name" value="Proliferating cell nuclear antigen"/>
    <property type="match status" value="1"/>
</dbReference>
<evidence type="ECO:0000256" key="7">
    <source>
        <dbReference type="RuleBase" id="RU000641"/>
    </source>
</evidence>
<dbReference type="PROSITE" id="PS01251">
    <property type="entry name" value="PCNA_1"/>
    <property type="match status" value="1"/>
</dbReference>